<name>A0A8X7B9M3_TRICX</name>
<gene>
    <name evidence="2" type="ORF">TNCV_1013801</name>
</gene>
<comment type="caution">
    <text evidence="2">The sequence shown here is derived from an EMBL/GenBank/DDBJ whole genome shotgun (WGS) entry which is preliminary data.</text>
</comment>
<dbReference type="AlphaFoldDB" id="A0A8X7B9M3"/>
<feature type="region of interest" description="Disordered" evidence="1">
    <location>
        <begin position="53"/>
        <end position="80"/>
    </location>
</feature>
<feature type="region of interest" description="Disordered" evidence="1">
    <location>
        <begin position="1"/>
        <end position="32"/>
    </location>
</feature>
<feature type="compositionally biased region" description="Basic and acidic residues" evidence="1">
    <location>
        <begin position="9"/>
        <end position="18"/>
    </location>
</feature>
<proteinExistence type="predicted"/>
<protein>
    <submittedName>
        <fullName evidence="2">Uncharacterized protein</fullName>
    </submittedName>
</protein>
<evidence type="ECO:0000256" key="1">
    <source>
        <dbReference type="SAM" id="MobiDB-lite"/>
    </source>
</evidence>
<reference evidence="2" key="1">
    <citation type="submission" date="2020-08" db="EMBL/GenBank/DDBJ databases">
        <title>Multicomponent nature underlies the extraordinary mechanical properties of spider dragline silk.</title>
        <authorList>
            <person name="Kono N."/>
            <person name="Nakamura H."/>
            <person name="Mori M."/>
            <person name="Yoshida Y."/>
            <person name="Ohtoshi R."/>
            <person name="Malay A.D."/>
            <person name="Moran D.A.P."/>
            <person name="Tomita M."/>
            <person name="Numata K."/>
            <person name="Arakawa K."/>
        </authorList>
    </citation>
    <scope>NUCLEOTIDE SEQUENCE</scope>
</reference>
<evidence type="ECO:0000313" key="3">
    <source>
        <dbReference type="Proteomes" id="UP000887159"/>
    </source>
</evidence>
<dbReference type="EMBL" id="BMAU01021369">
    <property type="protein sequence ID" value="GFY24331.1"/>
    <property type="molecule type" value="Genomic_DNA"/>
</dbReference>
<organism evidence="2 3">
    <name type="scientific">Trichonephila clavipes</name>
    <name type="common">Golden silk orbweaver</name>
    <name type="synonym">Nephila clavipes</name>
    <dbReference type="NCBI Taxonomy" id="2585209"/>
    <lineage>
        <taxon>Eukaryota</taxon>
        <taxon>Metazoa</taxon>
        <taxon>Ecdysozoa</taxon>
        <taxon>Arthropoda</taxon>
        <taxon>Chelicerata</taxon>
        <taxon>Arachnida</taxon>
        <taxon>Araneae</taxon>
        <taxon>Araneomorphae</taxon>
        <taxon>Entelegynae</taxon>
        <taxon>Araneoidea</taxon>
        <taxon>Nephilidae</taxon>
        <taxon>Trichonephila</taxon>
    </lineage>
</organism>
<sequence>MASRNNGGEVDKVPRCVDEPSAGAFKKDQRERLKFTKSCPSSDAKLTLKSPAKIGGNQWRTQGECPKGPVDPKALDFFSD</sequence>
<evidence type="ECO:0000313" key="2">
    <source>
        <dbReference type="EMBL" id="GFY24331.1"/>
    </source>
</evidence>
<dbReference type="Proteomes" id="UP000887159">
    <property type="component" value="Unassembled WGS sequence"/>
</dbReference>
<accession>A0A8X7B9M3</accession>
<keyword evidence="3" id="KW-1185">Reference proteome</keyword>